<reference evidence="4" key="1">
    <citation type="journal article" date="2015" name="BMC Genomics">
        <title>Genomic and transcriptomic analysis of the endophytic fungus Pestalotiopsis fici reveals its lifestyle and high potential for synthesis of natural products.</title>
        <authorList>
            <person name="Wang X."/>
            <person name="Zhang X."/>
            <person name="Liu L."/>
            <person name="Xiang M."/>
            <person name="Wang W."/>
            <person name="Sun X."/>
            <person name="Che Y."/>
            <person name="Guo L."/>
            <person name="Liu G."/>
            <person name="Guo L."/>
            <person name="Wang C."/>
            <person name="Yin W.B."/>
            <person name="Stadler M."/>
            <person name="Zhang X."/>
            <person name="Liu X."/>
        </authorList>
    </citation>
    <scope>NUCLEOTIDE SEQUENCE [LARGE SCALE GENOMIC DNA]</scope>
    <source>
        <strain evidence="4">W106-1 / CGMCC3.15140</strain>
    </source>
</reference>
<keyword evidence="4" id="KW-1185">Reference proteome</keyword>
<evidence type="ECO:0000313" key="3">
    <source>
        <dbReference type="EMBL" id="ETS81488.1"/>
    </source>
</evidence>
<dbReference type="Proteomes" id="UP000030651">
    <property type="component" value="Unassembled WGS sequence"/>
</dbReference>
<proteinExistence type="predicted"/>
<evidence type="ECO:0000313" key="4">
    <source>
        <dbReference type="Proteomes" id="UP000030651"/>
    </source>
</evidence>
<gene>
    <name evidence="3" type="ORF">PFICI_06490</name>
</gene>
<evidence type="ECO:0000256" key="1">
    <source>
        <dbReference type="SAM" id="Coils"/>
    </source>
</evidence>
<dbReference type="EMBL" id="KI912112">
    <property type="protein sequence ID" value="ETS81488.1"/>
    <property type="molecule type" value="Genomic_DNA"/>
</dbReference>
<dbReference type="RefSeq" id="XP_007833262.1">
    <property type="nucleotide sequence ID" value="XM_007835071.1"/>
</dbReference>
<dbReference type="OrthoDB" id="10396660at2759"/>
<dbReference type="InParanoid" id="W3X5S7"/>
<dbReference type="HOGENOM" id="CLU_909461_0_0_1"/>
<protein>
    <submittedName>
        <fullName evidence="3">Uncharacterized protein</fullName>
    </submittedName>
</protein>
<dbReference type="GeneID" id="19271503"/>
<dbReference type="KEGG" id="pfy:PFICI_06490"/>
<organism evidence="3 4">
    <name type="scientific">Pestalotiopsis fici (strain W106-1 / CGMCC3.15140)</name>
    <dbReference type="NCBI Taxonomy" id="1229662"/>
    <lineage>
        <taxon>Eukaryota</taxon>
        <taxon>Fungi</taxon>
        <taxon>Dikarya</taxon>
        <taxon>Ascomycota</taxon>
        <taxon>Pezizomycotina</taxon>
        <taxon>Sordariomycetes</taxon>
        <taxon>Xylariomycetidae</taxon>
        <taxon>Amphisphaeriales</taxon>
        <taxon>Sporocadaceae</taxon>
        <taxon>Pestalotiopsis</taxon>
    </lineage>
</organism>
<sequence>MSSSTPTAQTLEKRFVGTWWQDTVAVLRKANEDRKLPVNFDNGRALLKAQLIAVRGLYEMEFKWEDLERLFDLASVLADADMTYMATYLEQLIGVGKASYKARGDYMTHIFEFAKGCKDLSTLPSVKNKKGETVGPVSADDQGLTGPGADDQTQPDKMSIDIPSPLRKPEGAQAGPSGAWSQAAPRQPFDRTAGGQAKQFFGSQSKKDDKLVLEKTVEFVTLVTKLMPEEFDGTENARQVALIEKYKPAIANRLTAIDEQREELQVQLDELGRNFEQVTEAFSQLKVDQDKLADFLGRAGLDVRTF</sequence>
<dbReference type="AlphaFoldDB" id="W3X5S7"/>
<keyword evidence="1" id="KW-0175">Coiled coil</keyword>
<feature type="region of interest" description="Disordered" evidence="2">
    <location>
        <begin position="125"/>
        <end position="194"/>
    </location>
</feature>
<feature type="coiled-coil region" evidence="1">
    <location>
        <begin position="254"/>
        <end position="281"/>
    </location>
</feature>
<name>W3X5S7_PESFW</name>
<evidence type="ECO:0000256" key="2">
    <source>
        <dbReference type="SAM" id="MobiDB-lite"/>
    </source>
</evidence>
<accession>W3X5S7</accession>